<dbReference type="GO" id="GO:0005634">
    <property type="term" value="C:nucleus"/>
    <property type="evidence" value="ECO:0007669"/>
    <property type="project" value="TreeGrafter"/>
</dbReference>
<dbReference type="Proteomes" id="UP000594638">
    <property type="component" value="Unassembled WGS sequence"/>
</dbReference>
<dbReference type="PANTHER" id="PTHR31442:SF29">
    <property type="entry name" value="HOMEODOMAIN-LIKE SUPERFAMILY PROTEIN"/>
    <property type="match status" value="1"/>
</dbReference>
<feature type="region of interest" description="Disordered" evidence="1">
    <location>
        <begin position="34"/>
        <end position="81"/>
    </location>
</feature>
<dbReference type="Gene3D" id="1.10.10.60">
    <property type="entry name" value="Homeodomain-like"/>
    <property type="match status" value="1"/>
</dbReference>
<dbReference type="OrthoDB" id="60033at2759"/>
<protein>
    <submittedName>
        <fullName evidence="2">Transcription factor PCL1-like</fullName>
    </submittedName>
</protein>
<gene>
    <name evidence="2" type="ORF">OLEA9_A048652</name>
</gene>
<name>A0A8S0S1R4_OLEEU</name>
<dbReference type="PANTHER" id="PTHR31442">
    <property type="entry name" value="HOMEODOMAIN-LIKE SUPERFAMILY PROTEIN-RELATED"/>
    <property type="match status" value="1"/>
</dbReference>
<organism evidence="2 3">
    <name type="scientific">Olea europaea subsp. europaea</name>
    <dbReference type="NCBI Taxonomy" id="158383"/>
    <lineage>
        <taxon>Eukaryota</taxon>
        <taxon>Viridiplantae</taxon>
        <taxon>Streptophyta</taxon>
        <taxon>Embryophyta</taxon>
        <taxon>Tracheophyta</taxon>
        <taxon>Spermatophyta</taxon>
        <taxon>Magnoliopsida</taxon>
        <taxon>eudicotyledons</taxon>
        <taxon>Gunneridae</taxon>
        <taxon>Pentapetalae</taxon>
        <taxon>asterids</taxon>
        <taxon>lamiids</taxon>
        <taxon>Lamiales</taxon>
        <taxon>Oleaceae</taxon>
        <taxon>Oleeae</taxon>
        <taxon>Olea</taxon>
    </lineage>
</organism>
<evidence type="ECO:0000313" key="2">
    <source>
        <dbReference type="EMBL" id="CAA2985628.1"/>
    </source>
</evidence>
<proteinExistence type="predicted"/>
<comment type="caution">
    <text evidence="2">The sequence shown here is derived from an EMBL/GenBank/DDBJ whole genome shotgun (WGS) entry which is preliminary data.</text>
</comment>
<dbReference type="AlphaFoldDB" id="A0A8S0S1R4"/>
<dbReference type="EMBL" id="CACTIH010003817">
    <property type="protein sequence ID" value="CAA2985628.1"/>
    <property type="molecule type" value="Genomic_DNA"/>
</dbReference>
<accession>A0A8S0S1R4</accession>
<keyword evidence="3" id="KW-1185">Reference proteome</keyword>
<reference evidence="2 3" key="1">
    <citation type="submission" date="2019-12" db="EMBL/GenBank/DDBJ databases">
        <authorList>
            <person name="Alioto T."/>
            <person name="Alioto T."/>
            <person name="Gomez Garrido J."/>
        </authorList>
    </citation>
    <scope>NUCLEOTIDE SEQUENCE [LARGE SCALE GENOMIC DNA]</scope>
</reference>
<evidence type="ECO:0000256" key="1">
    <source>
        <dbReference type="SAM" id="MobiDB-lite"/>
    </source>
</evidence>
<sequence>MTSFFKLFPLSQSLITTDLAIAFDIRNQHQIAATTVPPSSQLPQSTANSSTEFDSVDFGSGTEGGSGKGSGAGDESAQTLKRPQLVWTPQLHKRFVDAVAHLGIKNVELKVL</sequence>
<dbReference type="InterPro" id="IPR044841">
    <property type="entry name" value="LUX/BOA-like"/>
</dbReference>
<feature type="compositionally biased region" description="Polar residues" evidence="1">
    <location>
        <begin position="34"/>
        <end position="53"/>
    </location>
</feature>
<evidence type="ECO:0000313" key="3">
    <source>
        <dbReference type="Proteomes" id="UP000594638"/>
    </source>
</evidence>
<dbReference type="Gramene" id="OE9A048652T1">
    <property type="protein sequence ID" value="OE9A048652C1"/>
    <property type="gene ID" value="OE9A048652"/>
</dbReference>
<feature type="compositionally biased region" description="Gly residues" evidence="1">
    <location>
        <begin position="61"/>
        <end position="72"/>
    </location>
</feature>
<dbReference type="GO" id="GO:0003700">
    <property type="term" value="F:DNA-binding transcription factor activity"/>
    <property type="evidence" value="ECO:0007669"/>
    <property type="project" value="InterPro"/>
</dbReference>